<feature type="domain" description="YprB ribonuclease H-like" evidence="7">
    <location>
        <begin position="396"/>
        <end position="550"/>
    </location>
</feature>
<keyword evidence="9" id="KW-1185">Reference proteome</keyword>
<evidence type="ECO:0000256" key="3">
    <source>
        <dbReference type="ARBA" id="ARBA00022806"/>
    </source>
</evidence>
<dbReference type="CDD" id="cd17934">
    <property type="entry name" value="DEXXQc_Upf1-like"/>
    <property type="match status" value="1"/>
</dbReference>
<dbReference type="NCBIfam" id="TIGR03491">
    <property type="entry name" value="TM0106 family RecB-like putative nuclease"/>
    <property type="match status" value="1"/>
</dbReference>
<keyword evidence="2" id="KW-0378">Hydrolase</keyword>
<dbReference type="GO" id="GO:0005524">
    <property type="term" value="F:ATP binding"/>
    <property type="evidence" value="ECO:0007669"/>
    <property type="project" value="UniProtKB-KW"/>
</dbReference>
<evidence type="ECO:0000313" key="8">
    <source>
        <dbReference type="EMBL" id="MBA8810759.1"/>
    </source>
</evidence>
<feature type="region of interest" description="Disordered" evidence="5">
    <location>
        <begin position="848"/>
        <end position="877"/>
    </location>
</feature>
<keyword evidence="3" id="KW-0347">Helicase</keyword>
<evidence type="ECO:0000256" key="1">
    <source>
        <dbReference type="ARBA" id="ARBA00022741"/>
    </source>
</evidence>
<organism evidence="8 9">
    <name type="scientific">Promicromonospora sukumoe</name>
    <dbReference type="NCBI Taxonomy" id="88382"/>
    <lineage>
        <taxon>Bacteria</taxon>
        <taxon>Bacillati</taxon>
        <taxon>Actinomycetota</taxon>
        <taxon>Actinomycetes</taxon>
        <taxon>Micrococcales</taxon>
        <taxon>Promicromonosporaceae</taxon>
        <taxon>Promicromonospora</taxon>
    </lineage>
</organism>
<dbReference type="GO" id="GO:0016787">
    <property type="term" value="F:hydrolase activity"/>
    <property type="evidence" value="ECO:0007669"/>
    <property type="project" value="UniProtKB-KW"/>
</dbReference>
<reference evidence="8 9" key="1">
    <citation type="submission" date="2020-07" db="EMBL/GenBank/DDBJ databases">
        <title>Sequencing the genomes of 1000 actinobacteria strains.</title>
        <authorList>
            <person name="Klenk H.-P."/>
        </authorList>
    </citation>
    <scope>NUCLEOTIDE SEQUENCE [LARGE SCALE GENOMIC DNA]</scope>
    <source>
        <strain evidence="8 9">DSM 44121</strain>
    </source>
</reference>
<dbReference type="InterPro" id="IPR019993">
    <property type="entry name" value="RecB_nuclease_TM0106_put"/>
</dbReference>
<accession>A0A7W3JDC8</accession>
<protein>
    <recommendedName>
        <fullName evidence="10">AAA+ ATPase domain-containing protein</fullName>
    </recommendedName>
</protein>
<dbReference type="Pfam" id="PF13604">
    <property type="entry name" value="AAA_30"/>
    <property type="match status" value="1"/>
</dbReference>
<dbReference type="InterPro" id="IPR038720">
    <property type="entry name" value="YprB_RNase_H-like_dom"/>
</dbReference>
<feature type="domain" description="DNA2/NAM7 helicase-like C-terminal" evidence="6">
    <location>
        <begin position="1148"/>
        <end position="1322"/>
    </location>
</feature>
<evidence type="ECO:0000256" key="4">
    <source>
        <dbReference type="ARBA" id="ARBA00022840"/>
    </source>
</evidence>
<feature type="region of interest" description="Disordered" evidence="5">
    <location>
        <begin position="571"/>
        <end position="599"/>
    </location>
</feature>
<dbReference type="Proteomes" id="UP000540568">
    <property type="component" value="Unassembled WGS sequence"/>
</dbReference>
<gene>
    <name evidence="8" type="ORF">FHX71_004735</name>
</gene>
<keyword evidence="1" id="KW-0547">Nucleotide-binding</keyword>
<dbReference type="Gene3D" id="3.40.50.300">
    <property type="entry name" value="P-loop containing nucleotide triphosphate hydrolases"/>
    <property type="match status" value="2"/>
</dbReference>
<dbReference type="GO" id="GO:0043139">
    <property type="term" value="F:5'-3' DNA helicase activity"/>
    <property type="evidence" value="ECO:0007669"/>
    <property type="project" value="TreeGrafter"/>
</dbReference>
<dbReference type="PANTHER" id="PTHR43788">
    <property type="entry name" value="DNA2/NAM7 HELICASE FAMILY MEMBER"/>
    <property type="match status" value="1"/>
</dbReference>
<feature type="compositionally biased region" description="Pro residues" evidence="5">
    <location>
        <begin position="584"/>
        <end position="594"/>
    </location>
</feature>
<keyword evidence="4" id="KW-0067">ATP-binding</keyword>
<dbReference type="EMBL" id="JACGWV010000002">
    <property type="protein sequence ID" value="MBA8810759.1"/>
    <property type="molecule type" value="Genomic_DNA"/>
</dbReference>
<dbReference type="RefSeq" id="WP_182619816.1">
    <property type="nucleotide sequence ID" value="NZ_BAAATF010000017.1"/>
</dbReference>
<feature type="region of interest" description="Disordered" evidence="5">
    <location>
        <begin position="903"/>
        <end position="948"/>
    </location>
</feature>
<dbReference type="InterPro" id="IPR047187">
    <property type="entry name" value="SF1_C_Upf1"/>
</dbReference>
<evidence type="ECO:0000256" key="2">
    <source>
        <dbReference type="ARBA" id="ARBA00022801"/>
    </source>
</evidence>
<dbReference type="InterPro" id="IPR041679">
    <property type="entry name" value="DNA2/NAM7-like_C"/>
</dbReference>
<comment type="caution">
    <text evidence="8">The sequence shown here is derived from an EMBL/GenBank/DDBJ whole genome shotgun (WGS) entry which is preliminary data.</text>
</comment>
<evidence type="ECO:0000259" key="6">
    <source>
        <dbReference type="Pfam" id="PF13087"/>
    </source>
</evidence>
<dbReference type="Pfam" id="PF13482">
    <property type="entry name" value="RNase_H_2"/>
    <property type="match status" value="1"/>
</dbReference>
<name>A0A7W3JDC8_9MICO</name>
<evidence type="ECO:0000313" key="9">
    <source>
        <dbReference type="Proteomes" id="UP000540568"/>
    </source>
</evidence>
<feature type="region of interest" description="Disordered" evidence="5">
    <location>
        <begin position="634"/>
        <end position="672"/>
    </location>
</feature>
<evidence type="ECO:0000259" key="7">
    <source>
        <dbReference type="Pfam" id="PF13482"/>
    </source>
</evidence>
<feature type="compositionally biased region" description="Gly residues" evidence="5">
    <location>
        <begin position="640"/>
        <end position="653"/>
    </location>
</feature>
<dbReference type="PANTHER" id="PTHR43788:SF8">
    <property type="entry name" value="DNA-BINDING PROTEIN SMUBP-2"/>
    <property type="match status" value="1"/>
</dbReference>
<proteinExistence type="predicted"/>
<dbReference type="InterPro" id="IPR050534">
    <property type="entry name" value="Coronavir_polyprotein_1ab"/>
</dbReference>
<dbReference type="SUPFAM" id="SSF52540">
    <property type="entry name" value="P-loop containing nucleoside triphosphate hydrolases"/>
    <property type="match status" value="1"/>
</dbReference>
<dbReference type="CDD" id="cd18808">
    <property type="entry name" value="SF1_C_Upf1"/>
    <property type="match status" value="1"/>
</dbReference>
<dbReference type="Pfam" id="PF13087">
    <property type="entry name" value="AAA_12"/>
    <property type="match status" value="1"/>
</dbReference>
<feature type="compositionally biased region" description="Basic and acidic residues" evidence="5">
    <location>
        <begin position="866"/>
        <end position="877"/>
    </location>
</feature>
<evidence type="ECO:0008006" key="10">
    <source>
        <dbReference type="Google" id="ProtNLM"/>
    </source>
</evidence>
<sequence length="1353" mass="145271">MFLLEREDAGTLVHSASDLVVAGECEFRLLRRLDELLGRSPRRAREEDEMLARTAALGEDHERRVLAGHLRAFGPADGGRPGGVLEVAPARRMTRDELVDAHARTLAALEQGADVVYQASFFDGRFHGRADFLVRDPLGDGLRYAVHDSKLARRTKVRALLQLAAYADQLMAARVDPTDEVHLVLGTGETTSHRLADLLPVFRKRRTRLVEVLDTHVADTGPVRWQDERYLACGRLRDCPDCADAARESRDVLLVGGVYGAQRARLAAGGITTIDGLATAEAPPDGMAAGRFEGLRAQARLQLGLDDGDGSVPLDHLPDGVDPDGPDARLRWQLVATEAVDRLPPPSPGDVFFDFEGDPLWEAARLPGDDQAPAMGLDYLFGWVERPGPDDGTPPFHGLWADDLVGERDALVRFVDHLRARLETYPDLHVYHYAAYEKTHLLSIAARHGVYEDEVDQLLRDGVLVDLYAVVRSCLRISNRSKSIKKLEPLYMQDDPAREGVTSATASVTEYAEYAKLAADGDERAAALKQRILDYNEYDCRSTLRLLDWLRWARGPRPSLVETVETGSVTSLPPLVEDGSARVVPPPTVPPSRVDPPSRVEPVETRIAATGPAPTQVEPVEIGTAGRVPTQVEPVETGFAGSGPGEPAGGSGGEPPVPAAGGNGEAAAVRAEARREARDRRLALAADIAERVGENRGDRSLDVQALALLGAAVGYYQREEKPFWQEHFARLELPLDEWPGRRSTFHVEQTRVLRDWGVVGRDRLPSREVELVGRMLDGSRIDGSDLGVGDPVHVLYDQPVPPVVGPLEVRAVRGEHSGGTILEVREEPGTDEAPRGRDVVVLRERLSGGAEPHDQAPVALAPQRGPAHDAQERATEDAARAALAAWTTDRTLPDGAAIDLLRRRPPRLVGGGDLPELGGATGAAGTPDTTAEREGAAGTPDTPAEGDATGRHLEAAVLSAVQRLDHSYLAVQGPPGTGKTHVGSHVVARLVGSGWRVGVVAQSHAAVENLLTCLVDKAGVPVEVVAKKQRAKGIGNEAAGPWQELSGTQLAEFAATSDGGCVVGGTAWDFAHERWPDEGLDLLVIDEAGQFSLADTVAVGRAAQRLLLLGDPQQLPQVSQGRHPEPVDESALAWLAAGSAVLPEGLGYLLPESWRMHPEVCAAVSQLSYAGRLFAHPVTTERSLDGVPPGVVHVPVVHEGRSTSSREEADEVARQVRSVVGRTWDPGAGRPARPLGPDDVVVVAAYNAQVHTVRQALRAAGLDGVPVGTVDMFQGREAPVAILTLAASAPENVSRGMGFLLSRNRINVGVSRAQWRAVVVSSPRLTDYLPGDLEADGVRHLMELGGFLRLIGT</sequence>
<dbReference type="InterPro" id="IPR027417">
    <property type="entry name" value="P-loop_NTPase"/>
</dbReference>
<evidence type="ECO:0000256" key="5">
    <source>
        <dbReference type="SAM" id="MobiDB-lite"/>
    </source>
</evidence>